<dbReference type="AlphaFoldDB" id="A0A3Q3D323"/>
<evidence type="ECO:0000313" key="4">
    <source>
        <dbReference type="Proteomes" id="UP000264820"/>
    </source>
</evidence>
<dbReference type="PROSITE" id="PS51860">
    <property type="entry name" value="REM_1"/>
    <property type="match status" value="1"/>
</dbReference>
<dbReference type="InterPro" id="IPR051364">
    <property type="entry name" value="Cytokinesis/Rho-signaling"/>
</dbReference>
<dbReference type="Pfam" id="PF08174">
    <property type="entry name" value="Anillin"/>
    <property type="match status" value="1"/>
</dbReference>
<dbReference type="Proteomes" id="UP000264820">
    <property type="component" value="Unplaced"/>
</dbReference>
<protein>
    <submittedName>
        <fullName evidence="3">Rhotekin 2</fullName>
    </submittedName>
</protein>
<dbReference type="PANTHER" id="PTHR21538:SF21">
    <property type="entry name" value="RHOTEKIN-2"/>
    <property type="match status" value="1"/>
</dbReference>
<evidence type="ECO:0000313" key="3">
    <source>
        <dbReference type="Ensembl" id="ENSHCOP00000001244.1"/>
    </source>
</evidence>
<evidence type="ECO:0000256" key="1">
    <source>
        <dbReference type="PROSITE-ProRule" id="PRU01207"/>
    </source>
</evidence>
<proteinExistence type="predicted"/>
<dbReference type="GeneTree" id="ENSGT00940000157470"/>
<organism evidence="3 4">
    <name type="scientific">Hippocampus comes</name>
    <name type="common">Tiger tail seahorse</name>
    <dbReference type="NCBI Taxonomy" id="109280"/>
    <lineage>
        <taxon>Eukaryota</taxon>
        <taxon>Metazoa</taxon>
        <taxon>Chordata</taxon>
        <taxon>Craniata</taxon>
        <taxon>Vertebrata</taxon>
        <taxon>Euteleostomi</taxon>
        <taxon>Actinopterygii</taxon>
        <taxon>Neopterygii</taxon>
        <taxon>Teleostei</taxon>
        <taxon>Neoteleostei</taxon>
        <taxon>Acanthomorphata</taxon>
        <taxon>Syngnathiaria</taxon>
        <taxon>Syngnathiformes</taxon>
        <taxon>Syngnathoidei</taxon>
        <taxon>Syngnathidae</taxon>
        <taxon>Hippocampus</taxon>
    </lineage>
</organism>
<sequence length="366" mass="41412">MEIKRKKIRRSALFQENADIQAKLDFEVRMREGAYKLLRACSKREPMLSASKNLLTCNARIEAYMGHMQETKEKRNLTGDRRSISGRFLKLRLPSVAGLRIPLMWKDQDHFNNRGSSRRVAVFCVMRMGCQVVDTKMAVVDRSVTDVCFEEVAVFSRRPTRRGSWRRSCGIPWARSGALCRIPPTPTPSSSPTRCRRTYRLPARTLSALLSGVRSCESHPGAGRTRDVRSPSDFVDKRRKAAAAAIRHPRCAEYHLLAYSTLTLPAAECSFQSHSLVVLQNSDWSSWLPLYGNLCCRLAAQPACMTQRAMAGYLDLKVTAAAFWLLCTVRRAGVQRDALFPLQVKKKKKKGTISTHDTVSFRRNAE</sequence>
<keyword evidence="4" id="KW-1185">Reference proteome</keyword>
<evidence type="ECO:0000259" key="2">
    <source>
        <dbReference type="PROSITE" id="PS51860"/>
    </source>
</evidence>
<feature type="domain" description="REM-1" evidence="2">
    <location>
        <begin position="3"/>
        <end position="77"/>
    </location>
</feature>
<dbReference type="SMART" id="SM00742">
    <property type="entry name" value="Hr1"/>
    <property type="match status" value="1"/>
</dbReference>
<dbReference type="InterPro" id="IPR011072">
    <property type="entry name" value="HR1_rho-bd"/>
</dbReference>
<reference evidence="3" key="1">
    <citation type="submission" date="2025-08" db="UniProtKB">
        <authorList>
            <consortium name="Ensembl"/>
        </authorList>
    </citation>
    <scope>IDENTIFICATION</scope>
</reference>
<name>A0A3Q3D323_HIPCM</name>
<reference evidence="3" key="2">
    <citation type="submission" date="2025-09" db="UniProtKB">
        <authorList>
            <consortium name="Ensembl"/>
        </authorList>
    </citation>
    <scope>IDENTIFICATION</scope>
</reference>
<keyword evidence="1" id="KW-0175">Coiled coil</keyword>
<dbReference type="Ensembl" id="ENSHCOT00000012425.1">
    <property type="protein sequence ID" value="ENSHCOP00000001244.1"/>
    <property type="gene ID" value="ENSHCOG00000002234.1"/>
</dbReference>
<dbReference type="PANTHER" id="PTHR21538">
    <property type="entry name" value="ANILLIN/RHOTEKIN RTKN"/>
    <property type="match status" value="1"/>
</dbReference>
<dbReference type="GO" id="GO:0030097">
    <property type="term" value="P:hemopoiesis"/>
    <property type="evidence" value="ECO:0007669"/>
    <property type="project" value="TreeGrafter"/>
</dbReference>
<dbReference type="InterPro" id="IPR012966">
    <property type="entry name" value="AHD"/>
</dbReference>
<accession>A0A3Q3D323</accession>
<dbReference type="GO" id="GO:0007165">
    <property type="term" value="P:signal transduction"/>
    <property type="evidence" value="ECO:0007669"/>
    <property type="project" value="InterPro"/>
</dbReference>
<dbReference type="GO" id="GO:0008284">
    <property type="term" value="P:positive regulation of cell population proliferation"/>
    <property type="evidence" value="ECO:0007669"/>
    <property type="project" value="TreeGrafter"/>
</dbReference>